<evidence type="ECO:0000256" key="1">
    <source>
        <dbReference type="ARBA" id="ARBA00004141"/>
    </source>
</evidence>
<dbReference type="SUPFAM" id="SSF144091">
    <property type="entry name" value="Rhomboid-like"/>
    <property type="match status" value="1"/>
</dbReference>
<dbReference type="GO" id="GO:0016020">
    <property type="term" value="C:membrane"/>
    <property type="evidence" value="ECO:0007669"/>
    <property type="project" value="UniProtKB-SubCell"/>
</dbReference>
<evidence type="ECO:0000256" key="5">
    <source>
        <dbReference type="ARBA" id="ARBA00023136"/>
    </source>
</evidence>
<protein>
    <recommendedName>
        <fullName evidence="7">Peptidase S54 rhomboid domain-containing protein</fullName>
    </recommendedName>
</protein>
<dbReference type="EMBL" id="JBBWWQ010000019">
    <property type="protein sequence ID" value="KAK8918492.1"/>
    <property type="molecule type" value="Genomic_DNA"/>
</dbReference>
<comment type="caution">
    <text evidence="8">The sequence shown here is derived from an EMBL/GenBank/DDBJ whole genome shotgun (WGS) entry which is preliminary data.</text>
</comment>
<keyword evidence="9" id="KW-1185">Reference proteome</keyword>
<keyword evidence="3 6" id="KW-0812">Transmembrane</keyword>
<feature type="domain" description="Peptidase S54 rhomboid" evidence="7">
    <location>
        <begin position="62"/>
        <end position="200"/>
    </location>
</feature>
<evidence type="ECO:0000256" key="2">
    <source>
        <dbReference type="ARBA" id="ARBA00009045"/>
    </source>
</evidence>
<reference evidence="8 9" key="1">
    <citation type="journal article" date="2022" name="Nat. Plants">
        <title>Genomes of leafy and leafless Platanthera orchids illuminate the evolution of mycoheterotrophy.</title>
        <authorList>
            <person name="Li M.H."/>
            <person name="Liu K.W."/>
            <person name="Li Z."/>
            <person name="Lu H.C."/>
            <person name="Ye Q.L."/>
            <person name="Zhang D."/>
            <person name="Wang J.Y."/>
            <person name="Li Y.F."/>
            <person name="Zhong Z.M."/>
            <person name="Liu X."/>
            <person name="Yu X."/>
            <person name="Liu D.K."/>
            <person name="Tu X.D."/>
            <person name="Liu B."/>
            <person name="Hao Y."/>
            <person name="Liao X.Y."/>
            <person name="Jiang Y.T."/>
            <person name="Sun W.H."/>
            <person name="Chen J."/>
            <person name="Chen Y.Q."/>
            <person name="Ai Y."/>
            <person name="Zhai J.W."/>
            <person name="Wu S.S."/>
            <person name="Zhou Z."/>
            <person name="Hsiao Y.Y."/>
            <person name="Wu W.L."/>
            <person name="Chen Y.Y."/>
            <person name="Lin Y.F."/>
            <person name="Hsu J.L."/>
            <person name="Li C.Y."/>
            <person name="Wang Z.W."/>
            <person name="Zhao X."/>
            <person name="Zhong W.Y."/>
            <person name="Ma X.K."/>
            <person name="Ma L."/>
            <person name="Huang J."/>
            <person name="Chen G.Z."/>
            <person name="Huang M.Z."/>
            <person name="Huang L."/>
            <person name="Peng D.H."/>
            <person name="Luo Y.B."/>
            <person name="Zou S.Q."/>
            <person name="Chen S.P."/>
            <person name="Lan S."/>
            <person name="Tsai W.C."/>
            <person name="Van de Peer Y."/>
            <person name="Liu Z.J."/>
        </authorList>
    </citation>
    <scope>NUCLEOTIDE SEQUENCE [LARGE SCALE GENOMIC DNA]</scope>
    <source>
        <strain evidence="8">Lor287</strain>
    </source>
</reference>
<feature type="transmembrane region" description="Helical" evidence="6">
    <location>
        <begin position="133"/>
        <end position="154"/>
    </location>
</feature>
<dbReference type="PANTHER" id="PTHR11009">
    <property type="entry name" value="DER1-LIKE PROTEIN, DERLIN"/>
    <property type="match status" value="1"/>
</dbReference>
<dbReference type="GO" id="GO:0004252">
    <property type="term" value="F:serine-type endopeptidase activity"/>
    <property type="evidence" value="ECO:0007669"/>
    <property type="project" value="InterPro"/>
</dbReference>
<feature type="transmembrane region" description="Helical" evidence="6">
    <location>
        <begin position="166"/>
        <end position="188"/>
    </location>
</feature>
<evidence type="ECO:0000256" key="3">
    <source>
        <dbReference type="ARBA" id="ARBA00022692"/>
    </source>
</evidence>
<evidence type="ECO:0000313" key="9">
    <source>
        <dbReference type="Proteomes" id="UP001418222"/>
    </source>
</evidence>
<evidence type="ECO:0000313" key="8">
    <source>
        <dbReference type="EMBL" id="KAK8918492.1"/>
    </source>
</evidence>
<gene>
    <name evidence="8" type="ORF">KSP39_PZI021854</name>
</gene>
<evidence type="ECO:0000256" key="4">
    <source>
        <dbReference type="ARBA" id="ARBA00022989"/>
    </source>
</evidence>
<proteinExistence type="inferred from homology"/>
<comment type="subcellular location">
    <subcellularLocation>
        <location evidence="1">Membrane</location>
        <topology evidence="1">Multi-pass membrane protein</topology>
    </subcellularLocation>
</comment>
<keyword evidence="4 6" id="KW-1133">Transmembrane helix</keyword>
<feature type="transmembrane region" description="Helical" evidence="6">
    <location>
        <begin position="21"/>
        <end position="45"/>
    </location>
</feature>
<evidence type="ECO:0000256" key="6">
    <source>
        <dbReference type="SAM" id="Phobius"/>
    </source>
</evidence>
<dbReference type="AlphaFoldDB" id="A0AAP0AX18"/>
<dbReference type="InterPro" id="IPR022764">
    <property type="entry name" value="Peptidase_S54_rhomboid_dom"/>
</dbReference>
<name>A0AAP0AX18_9ASPA</name>
<evidence type="ECO:0000259" key="7">
    <source>
        <dbReference type="Pfam" id="PF01694"/>
    </source>
</evidence>
<dbReference type="Proteomes" id="UP001418222">
    <property type="component" value="Unassembled WGS sequence"/>
</dbReference>
<sequence length="220" mass="24632">MRPNIVTQAGLPTRLNQWWGSIPFITSGVIIICWIIYSVCLLAGYDSFVEICFLPSEVISRFQVYRIYTSMLLHGPILHIAFNMFALIPLGTELERIMGSIRLLYLMILVATSNAIFHLIIAFIVALNPLHPYPFLVHECAIGFSGVIFFMIVMETSLSGVQTKSVLGLFNVSAKWYAWIMLVLFQLLATNVSLLGYLCGGEVWFSFLGSALSRAELGPR</sequence>
<organism evidence="8 9">
    <name type="scientific">Platanthera zijinensis</name>
    <dbReference type="NCBI Taxonomy" id="2320716"/>
    <lineage>
        <taxon>Eukaryota</taxon>
        <taxon>Viridiplantae</taxon>
        <taxon>Streptophyta</taxon>
        <taxon>Embryophyta</taxon>
        <taxon>Tracheophyta</taxon>
        <taxon>Spermatophyta</taxon>
        <taxon>Magnoliopsida</taxon>
        <taxon>Liliopsida</taxon>
        <taxon>Asparagales</taxon>
        <taxon>Orchidaceae</taxon>
        <taxon>Orchidoideae</taxon>
        <taxon>Orchideae</taxon>
        <taxon>Orchidinae</taxon>
        <taxon>Platanthera</taxon>
    </lineage>
</organism>
<feature type="transmembrane region" description="Helical" evidence="6">
    <location>
        <begin position="103"/>
        <end position="127"/>
    </location>
</feature>
<accession>A0AAP0AX18</accession>
<dbReference type="Pfam" id="PF01694">
    <property type="entry name" value="Rhomboid"/>
    <property type="match status" value="1"/>
</dbReference>
<feature type="transmembrane region" description="Helical" evidence="6">
    <location>
        <begin position="65"/>
        <end position="91"/>
    </location>
</feature>
<keyword evidence="5 6" id="KW-0472">Membrane</keyword>
<comment type="similarity">
    <text evidence="2">Belongs to the peptidase S54 family.</text>
</comment>
<dbReference type="Gene3D" id="1.20.1540.10">
    <property type="entry name" value="Rhomboid-like"/>
    <property type="match status" value="1"/>
</dbReference>
<dbReference type="InterPro" id="IPR035952">
    <property type="entry name" value="Rhomboid-like_sf"/>
</dbReference>